<dbReference type="InParanoid" id="A0A1C7NAW0"/>
<protein>
    <submittedName>
        <fullName evidence="2">Uncharacterized protein</fullName>
    </submittedName>
</protein>
<feature type="compositionally biased region" description="Basic and acidic residues" evidence="1">
    <location>
        <begin position="73"/>
        <end position="91"/>
    </location>
</feature>
<organism evidence="2 3">
    <name type="scientific">Choanephora cucurbitarum</name>
    <dbReference type="NCBI Taxonomy" id="101091"/>
    <lineage>
        <taxon>Eukaryota</taxon>
        <taxon>Fungi</taxon>
        <taxon>Fungi incertae sedis</taxon>
        <taxon>Mucoromycota</taxon>
        <taxon>Mucoromycotina</taxon>
        <taxon>Mucoromycetes</taxon>
        <taxon>Mucorales</taxon>
        <taxon>Mucorineae</taxon>
        <taxon>Choanephoraceae</taxon>
        <taxon>Choanephoroideae</taxon>
        <taxon>Choanephora</taxon>
    </lineage>
</organism>
<accession>A0A1C7NAW0</accession>
<evidence type="ECO:0000313" key="3">
    <source>
        <dbReference type="Proteomes" id="UP000093000"/>
    </source>
</evidence>
<sequence>MVHPVVLFGGFFLVAAGVTGYAVLEIMREQQNYQYWEDNIFRHSHDFDFQPYNEKEEEQDKDDEANAYATGRYEPEHKNLKNRKHEDHSQETAEQSDEEISRLETSLTERNKSLLAEKERLDQDEEMLKSKQSILLEQQLSHSHSSGTSDSDIPADNNNESVYYDNNNSFHDDNSDFHDDSNCGINSVYHDSSSSSSRMLDCDFNGISQDLANQIEDSITLLQQQTIQSDSEVDHHSNPFYSEDSDHLDSSSVQLTLSDSEGSWDAISSDDLIPSDSNYGDSATDSEQEDR</sequence>
<reference evidence="2 3" key="1">
    <citation type="submission" date="2016-03" db="EMBL/GenBank/DDBJ databases">
        <title>Choanephora cucurbitarum.</title>
        <authorList>
            <person name="Min B."/>
            <person name="Park H."/>
            <person name="Park J.-H."/>
            <person name="Shin H.-D."/>
            <person name="Choi I.-G."/>
        </authorList>
    </citation>
    <scope>NUCLEOTIDE SEQUENCE [LARGE SCALE GENOMIC DNA]</scope>
    <source>
        <strain evidence="2 3">KUS-F28377</strain>
    </source>
</reference>
<feature type="compositionally biased region" description="Polar residues" evidence="1">
    <location>
        <begin position="250"/>
        <end position="261"/>
    </location>
</feature>
<feature type="region of interest" description="Disordered" evidence="1">
    <location>
        <begin position="138"/>
        <end position="170"/>
    </location>
</feature>
<dbReference type="EMBL" id="LUGH01000319">
    <property type="protein sequence ID" value="OBZ86213.1"/>
    <property type="molecule type" value="Genomic_DNA"/>
</dbReference>
<proteinExistence type="predicted"/>
<dbReference type="Proteomes" id="UP000093000">
    <property type="component" value="Unassembled WGS sequence"/>
</dbReference>
<name>A0A1C7NAW0_9FUNG</name>
<feature type="compositionally biased region" description="Acidic residues" evidence="1">
    <location>
        <begin position="55"/>
        <end position="65"/>
    </location>
</feature>
<feature type="region of interest" description="Disordered" evidence="1">
    <location>
        <begin position="226"/>
        <end position="291"/>
    </location>
</feature>
<feature type="region of interest" description="Disordered" evidence="1">
    <location>
        <begin position="54"/>
        <end position="106"/>
    </location>
</feature>
<evidence type="ECO:0000313" key="2">
    <source>
        <dbReference type="EMBL" id="OBZ86213.1"/>
    </source>
</evidence>
<comment type="caution">
    <text evidence="2">The sequence shown here is derived from an EMBL/GenBank/DDBJ whole genome shotgun (WGS) entry which is preliminary data.</text>
</comment>
<dbReference type="AlphaFoldDB" id="A0A1C7NAW0"/>
<evidence type="ECO:0000256" key="1">
    <source>
        <dbReference type="SAM" id="MobiDB-lite"/>
    </source>
</evidence>
<feature type="compositionally biased region" description="Low complexity" evidence="1">
    <location>
        <begin position="138"/>
        <end position="169"/>
    </location>
</feature>
<keyword evidence="3" id="KW-1185">Reference proteome</keyword>
<dbReference type="OrthoDB" id="2284433at2759"/>
<gene>
    <name evidence="2" type="ORF">A0J61_05734</name>
</gene>